<evidence type="ECO:0000256" key="2">
    <source>
        <dbReference type="ARBA" id="ARBA00022475"/>
    </source>
</evidence>
<name>D6WV55_TRICA</name>
<protein>
    <recommendedName>
        <fullName evidence="10">Odorant receptor</fullName>
    </recommendedName>
</protein>
<gene>
    <name evidence="11" type="primary">AUGUSTUS-3.0.2_30327</name>
    <name evidence="11" type="ORF">TcasGA2_TC030327</name>
</gene>
<evidence type="ECO:0000256" key="7">
    <source>
        <dbReference type="ARBA" id="ARBA00023136"/>
    </source>
</evidence>
<feature type="transmembrane region" description="Helical" evidence="10">
    <location>
        <begin position="166"/>
        <end position="191"/>
    </location>
</feature>
<reference evidence="11 12" key="2">
    <citation type="journal article" date="2010" name="Nucleic Acids Res.">
        <title>BeetleBase in 2010: revisions to provide comprehensive genomic information for Tribolium castaneum.</title>
        <authorList>
            <person name="Kim H.S."/>
            <person name="Murphy T."/>
            <person name="Xia J."/>
            <person name="Caragea D."/>
            <person name="Park Y."/>
            <person name="Beeman R.W."/>
            <person name="Lorenzen M.D."/>
            <person name="Butcher S."/>
            <person name="Manak J.R."/>
            <person name="Brown S.J."/>
        </authorList>
    </citation>
    <scope>GENOME REANNOTATION</scope>
    <source>
        <strain evidence="11 12">Georgia GA2</strain>
    </source>
</reference>
<dbReference type="PANTHER" id="PTHR21137:SF35">
    <property type="entry name" value="ODORANT RECEPTOR 19A-RELATED"/>
    <property type="match status" value="1"/>
</dbReference>
<keyword evidence="4 10" id="KW-0812">Transmembrane</keyword>
<comment type="caution">
    <text evidence="10">Lacks conserved residue(s) required for the propagation of feature annotation.</text>
</comment>
<keyword evidence="5 10" id="KW-0552">Olfaction</keyword>
<dbReference type="Pfam" id="PF02949">
    <property type="entry name" value="7tm_6"/>
    <property type="match status" value="1"/>
</dbReference>
<dbReference type="GO" id="GO:0050911">
    <property type="term" value="P:detection of chemical stimulus involved in sensory perception of smell"/>
    <property type="evidence" value="ECO:0000318"/>
    <property type="project" value="GO_Central"/>
</dbReference>
<dbReference type="EMBL" id="KQ971363">
    <property type="protein sequence ID" value="EFA09298.1"/>
    <property type="molecule type" value="Genomic_DNA"/>
</dbReference>
<evidence type="ECO:0000256" key="1">
    <source>
        <dbReference type="ARBA" id="ARBA00004651"/>
    </source>
</evidence>
<dbReference type="HOGENOM" id="CLU_755091_0_0_1"/>
<dbReference type="PhylomeDB" id="D6WV55"/>
<organism evidence="11 12">
    <name type="scientific">Tribolium castaneum</name>
    <name type="common">Red flour beetle</name>
    <dbReference type="NCBI Taxonomy" id="7070"/>
    <lineage>
        <taxon>Eukaryota</taxon>
        <taxon>Metazoa</taxon>
        <taxon>Ecdysozoa</taxon>
        <taxon>Arthropoda</taxon>
        <taxon>Hexapoda</taxon>
        <taxon>Insecta</taxon>
        <taxon>Pterygota</taxon>
        <taxon>Neoptera</taxon>
        <taxon>Endopterygota</taxon>
        <taxon>Coleoptera</taxon>
        <taxon>Polyphaga</taxon>
        <taxon>Cucujiformia</taxon>
        <taxon>Tenebrionidae</taxon>
        <taxon>Tenebrionidae incertae sedis</taxon>
        <taxon>Tribolium</taxon>
    </lineage>
</organism>
<evidence type="ECO:0000256" key="6">
    <source>
        <dbReference type="ARBA" id="ARBA00022989"/>
    </source>
</evidence>
<evidence type="ECO:0000256" key="5">
    <source>
        <dbReference type="ARBA" id="ARBA00022725"/>
    </source>
</evidence>
<evidence type="ECO:0000256" key="8">
    <source>
        <dbReference type="ARBA" id="ARBA00023170"/>
    </source>
</evidence>
<evidence type="ECO:0000313" key="12">
    <source>
        <dbReference type="Proteomes" id="UP000007266"/>
    </source>
</evidence>
<dbReference type="Proteomes" id="UP000007266">
    <property type="component" value="Linkage group 8"/>
</dbReference>
<feature type="transmembrane region" description="Helical" evidence="10">
    <location>
        <begin position="114"/>
        <end position="137"/>
    </location>
</feature>
<keyword evidence="2" id="KW-1003">Cell membrane</keyword>
<accession>D6WV55</accession>
<dbReference type="InParanoid" id="D6WV55"/>
<evidence type="ECO:0000256" key="3">
    <source>
        <dbReference type="ARBA" id="ARBA00022606"/>
    </source>
</evidence>
<keyword evidence="12" id="KW-1185">Reference proteome</keyword>
<dbReference type="GO" id="GO:0005549">
    <property type="term" value="F:odorant binding"/>
    <property type="evidence" value="ECO:0007669"/>
    <property type="project" value="InterPro"/>
</dbReference>
<dbReference type="GO" id="GO:0005886">
    <property type="term" value="C:plasma membrane"/>
    <property type="evidence" value="ECO:0000318"/>
    <property type="project" value="GO_Central"/>
</dbReference>
<evidence type="ECO:0000256" key="10">
    <source>
        <dbReference type="RuleBase" id="RU351113"/>
    </source>
</evidence>
<keyword evidence="8 10" id="KW-0675">Receptor</keyword>
<dbReference type="PANTHER" id="PTHR21137">
    <property type="entry name" value="ODORANT RECEPTOR"/>
    <property type="match status" value="1"/>
</dbReference>
<keyword evidence="9 10" id="KW-0807">Transducer</keyword>
<comment type="similarity">
    <text evidence="10">Belongs to the insect chemoreceptor superfamily. Heteromeric odorant receptor channel (TC 1.A.69) family.</text>
</comment>
<comment type="subcellular location">
    <subcellularLocation>
        <location evidence="1 10">Cell membrane</location>
        <topology evidence="1 10">Multi-pass membrane protein</topology>
    </subcellularLocation>
</comment>
<keyword evidence="7 10" id="KW-0472">Membrane</keyword>
<dbReference type="InterPro" id="IPR004117">
    <property type="entry name" value="7tm6_olfct_rcpt"/>
</dbReference>
<proteinExistence type="inferred from homology"/>
<feature type="transmembrane region" description="Helical" evidence="10">
    <location>
        <begin position="229"/>
        <end position="251"/>
    </location>
</feature>
<keyword evidence="6 10" id="KW-1133">Transmembrane helix</keyword>
<evidence type="ECO:0000256" key="4">
    <source>
        <dbReference type="ARBA" id="ARBA00022692"/>
    </source>
</evidence>
<dbReference type="GO" id="GO:0004984">
    <property type="term" value="F:olfactory receptor activity"/>
    <property type="evidence" value="ECO:0000318"/>
    <property type="project" value="GO_Central"/>
</dbReference>
<dbReference type="GO" id="GO:0007165">
    <property type="term" value="P:signal transduction"/>
    <property type="evidence" value="ECO:0007669"/>
    <property type="project" value="UniProtKB-KW"/>
</dbReference>
<dbReference type="OMA" id="FRLDVSW"/>
<sequence>MENPLKLLHIIGLDPRQSDKYSTIKKVISFLIVLAVLLSALIEFFLHHNESQVYDTAPQSTVPNLQALLKMFALIIYKKELIDLFTKGNHFWKLDKFGDCHKQKLTKLHKYVDLFFYVYAVIITGAFLQLALLILIFEPGKPIFLCYGGLYGLESPQFEFYAVLDFLAIGVIAISVTAYDSIFFYFALYIYTEFKMIKIAFKRENCAQFIEAVKHHDFLLQYISKVNEVFSVIFLTQFFSGLLGICFNLFMISTQGTRDMKSFSTYFVGLVGYTAQSFTFCLIGELISELSEDISNEIFYTDWLDDEVYRNTTARLIVMNRAQESPKLTIGKFADMNLRTFIIILRNAYSFLAFINEVLD</sequence>
<evidence type="ECO:0000313" key="11">
    <source>
        <dbReference type="EMBL" id="EFA09298.1"/>
    </source>
</evidence>
<evidence type="ECO:0000256" key="9">
    <source>
        <dbReference type="ARBA" id="ARBA00023224"/>
    </source>
</evidence>
<reference evidence="11 12" key="1">
    <citation type="journal article" date="2008" name="Nature">
        <title>The genome of the model beetle and pest Tribolium castaneum.</title>
        <authorList>
            <consortium name="Tribolium Genome Sequencing Consortium"/>
            <person name="Richards S."/>
            <person name="Gibbs R.A."/>
            <person name="Weinstock G.M."/>
            <person name="Brown S.J."/>
            <person name="Denell R."/>
            <person name="Beeman R.W."/>
            <person name="Gibbs R."/>
            <person name="Beeman R.W."/>
            <person name="Brown S.J."/>
            <person name="Bucher G."/>
            <person name="Friedrich M."/>
            <person name="Grimmelikhuijzen C.J."/>
            <person name="Klingler M."/>
            <person name="Lorenzen M."/>
            <person name="Richards S."/>
            <person name="Roth S."/>
            <person name="Schroder R."/>
            <person name="Tautz D."/>
            <person name="Zdobnov E.M."/>
            <person name="Muzny D."/>
            <person name="Gibbs R.A."/>
            <person name="Weinstock G.M."/>
            <person name="Attaway T."/>
            <person name="Bell S."/>
            <person name="Buhay C.J."/>
            <person name="Chandrabose M.N."/>
            <person name="Chavez D."/>
            <person name="Clerk-Blankenburg K.P."/>
            <person name="Cree A."/>
            <person name="Dao M."/>
            <person name="Davis C."/>
            <person name="Chacko J."/>
            <person name="Dinh H."/>
            <person name="Dugan-Rocha S."/>
            <person name="Fowler G."/>
            <person name="Garner T.T."/>
            <person name="Garnes J."/>
            <person name="Gnirke A."/>
            <person name="Hawes A."/>
            <person name="Hernandez J."/>
            <person name="Hines S."/>
            <person name="Holder M."/>
            <person name="Hume J."/>
            <person name="Jhangiani S.N."/>
            <person name="Joshi V."/>
            <person name="Khan Z.M."/>
            <person name="Jackson L."/>
            <person name="Kovar C."/>
            <person name="Kowis A."/>
            <person name="Lee S."/>
            <person name="Lewis L.R."/>
            <person name="Margolis J."/>
            <person name="Morgan M."/>
            <person name="Nazareth L.V."/>
            <person name="Nguyen N."/>
            <person name="Okwuonu G."/>
            <person name="Parker D."/>
            <person name="Richards S."/>
            <person name="Ruiz S.J."/>
            <person name="Santibanez J."/>
            <person name="Savard J."/>
            <person name="Scherer S.E."/>
            <person name="Schneider B."/>
            <person name="Sodergren E."/>
            <person name="Tautz D."/>
            <person name="Vattahil S."/>
            <person name="Villasana D."/>
            <person name="White C.S."/>
            <person name="Wright R."/>
            <person name="Park Y."/>
            <person name="Beeman R.W."/>
            <person name="Lord J."/>
            <person name="Oppert B."/>
            <person name="Lorenzen M."/>
            <person name="Brown S."/>
            <person name="Wang L."/>
            <person name="Savard J."/>
            <person name="Tautz D."/>
            <person name="Richards S."/>
            <person name="Weinstock G."/>
            <person name="Gibbs R.A."/>
            <person name="Liu Y."/>
            <person name="Worley K."/>
            <person name="Weinstock G."/>
            <person name="Elsik C.G."/>
            <person name="Reese J.T."/>
            <person name="Elhaik E."/>
            <person name="Landan G."/>
            <person name="Graur D."/>
            <person name="Arensburger P."/>
            <person name="Atkinson P."/>
            <person name="Beeman R.W."/>
            <person name="Beidler J."/>
            <person name="Brown S.J."/>
            <person name="Demuth J.P."/>
            <person name="Drury D.W."/>
            <person name="Du Y.Z."/>
            <person name="Fujiwara H."/>
            <person name="Lorenzen M."/>
            <person name="Maselli V."/>
            <person name="Osanai M."/>
            <person name="Park Y."/>
            <person name="Robertson H.M."/>
            <person name="Tu Z."/>
            <person name="Wang J.J."/>
            <person name="Wang S."/>
            <person name="Richards S."/>
            <person name="Song H."/>
            <person name="Zhang L."/>
            <person name="Sodergren E."/>
            <person name="Werner D."/>
            <person name="Stanke M."/>
            <person name="Morgenstern B."/>
            <person name="Solovyev V."/>
            <person name="Kosarev P."/>
            <person name="Brown G."/>
            <person name="Chen H.C."/>
            <person name="Ermolaeva O."/>
            <person name="Hlavina W."/>
            <person name="Kapustin Y."/>
            <person name="Kiryutin B."/>
            <person name="Kitts P."/>
            <person name="Maglott D."/>
            <person name="Pruitt K."/>
            <person name="Sapojnikov V."/>
            <person name="Souvorov A."/>
            <person name="Mackey A.J."/>
            <person name="Waterhouse R.M."/>
            <person name="Wyder S."/>
            <person name="Zdobnov E.M."/>
            <person name="Zdobnov E.M."/>
            <person name="Wyder S."/>
            <person name="Kriventseva E.V."/>
            <person name="Kadowaki T."/>
            <person name="Bork P."/>
            <person name="Aranda M."/>
            <person name="Bao R."/>
            <person name="Beermann A."/>
            <person name="Berns N."/>
            <person name="Bolognesi R."/>
            <person name="Bonneton F."/>
            <person name="Bopp D."/>
            <person name="Brown S.J."/>
            <person name="Bucher G."/>
            <person name="Butts T."/>
            <person name="Chaumot A."/>
            <person name="Denell R.E."/>
            <person name="Ferrier D.E."/>
            <person name="Friedrich M."/>
            <person name="Gordon C.M."/>
            <person name="Jindra M."/>
            <person name="Klingler M."/>
            <person name="Lan Q."/>
            <person name="Lattorff H.M."/>
            <person name="Laudet V."/>
            <person name="von Levetsow C."/>
            <person name="Liu Z."/>
            <person name="Lutz R."/>
            <person name="Lynch J.A."/>
            <person name="da Fonseca R.N."/>
            <person name="Posnien N."/>
            <person name="Reuter R."/>
            <person name="Roth S."/>
            <person name="Savard J."/>
            <person name="Schinko J.B."/>
            <person name="Schmitt C."/>
            <person name="Schoppmeier M."/>
            <person name="Schroder R."/>
            <person name="Shippy T.D."/>
            <person name="Simonnet F."/>
            <person name="Marques-Souza H."/>
            <person name="Tautz D."/>
            <person name="Tomoyasu Y."/>
            <person name="Trauner J."/>
            <person name="Van der Zee M."/>
            <person name="Vervoort M."/>
            <person name="Wittkopp N."/>
            <person name="Wimmer E.A."/>
            <person name="Yang X."/>
            <person name="Jones A.K."/>
            <person name="Sattelle D.B."/>
            <person name="Ebert P.R."/>
            <person name="Nelson D."/>
            <person name="Scott J.G."/>
            <person name="Beeman R.W."/>
            <person name="Muthukrishnan S."/>
            <person name="Kramer K.J."/>
            <person name="Arakane Y."/>
            <person name="Beeman R.W."/>
            <person name="Zhu Q."/>
            <person name="Hogenkamp D."/>
            <person name="Dixit R."/>
            <person name="Oppert B."/>
            <person name="Jiang H."/>
            <person name="Zou Z."/>
            <person name="Marshall J."/>
            <person name="Elpidina E."/>
            <person name="Vinokurov K."/>
            <person name="Oppert C."/>
            <person name="Zou Z."/>
            <person name="Evans J."/>
            <person name="Lu Z."/>
            <person name="Zhao P."/>
            <person name="Sumathipala N."/>
            <person name="Altincicek B."/>
            <person name="Vilcinskas A."/>
            <person name="Williams M."/>
            <person name="Hultmark D."/>
            <person name="Hetru C."/>
            <person name="Jiang H."/>
            <person name="Grimmelikhuijzen C.J."/>
            <person name="Hauser F."/>
            <person name="Cazzamali G."/>
            <person name="Williamson M."/>
            <person name="Park Y."/>
            <person name="Li B."/>
            <person name="Tanaka Y."/>
            <person name="Predel R."/>
            <person name="Neupert S."/>
            <person name="Schachtner J."/>
            <person name="Verleyen P."/>
            <person name="Raible F."/>
            <person name="Bork P."/>
            <person name="Friedrich M."/>
            <person name="Walden K.K."/>
            <person name="Robertson H.M."/>
            <person name="Angeli S."/>
            <person name="Foret S."/>
            <person name="Bucher G."/>
            <person name="Schuetz S."/>
            <person name="Maleszka R."/>
            <person name="Wimmer E.A."/>
            <person name="Beeman R.W."/>
            <person name="Lorenzen M."/>
            <person name="Tomoyasu Y."/>
            <person name="Miller S.C."/>
            <person name="Grossmann D."/>
            <person name="Bucher G."/>
        </authorList>
    </citation>
    <scope>NUCLEOTIDE SEQUENCE [LARGE SCALE GENOMIC DNA]</scope>
    <source>
        <strain evidence="11 12">Georgia GA2</strain>
    </source>
</reference>
<dbReference type="AlphaFoldDB" id="D6WV55"/>
<keyword evidence="3 10" id="KW-0716">Sensory transduction</keyword>
<feature type="transmembrane region" description="Helical" evidence="10">
    <location>
        <begin position="27"/>
        <end position="46"/>
    </location>
</feature>
<feature type="transmembrane region" description="Helical" evidence="10">
    <location>
        <begin position="263"/>
        <end position="283"/>
    </location>
</feature>